<accession>A0A9J5WPS2</accession>
<dbReference type="EMBL" id="JACXVP010000011">
    <property type="protein sequence ID" value="KAG5577172.1"/>
    <property type="molecule type" value="Genomic_DNA"/>
</dbReference>
<dbReference type="AlphaFoldDB" id="A0A9J5WPS2"/>
<evidence type="ECO:0000313" key="1">
    <source>
        <dbReference type="EMBL" id="KAG5577172.1"/>
    </source>
</evidence>
<dbReference type="Proteomes" id="UP000824120">
    <property type="component" value="Chromosome 11"/>
</dbReference>
<organism evidence="1 2">
    <name type="scientific">Solanum commersonii</name>
    <name type="common">Commerson's wild potato</name>
    <name type="synonym">Commerson's nightshade</name>
    <dbReference type="NCBI Taxonomy" id="4109"/>
    <lineage>
        <taxon>Eukaryota</taxon>
        <taxon>Viridiplantae</taxon>
        <taxon>Streptophyta</taxon>
        <taxon>Embryophyta</taxon>
        <taxon>Tracheophyta</taxon>
        <taxon>Spermatophyta</taxon>
        <taxon>Magnoliopsida</taxon>
        <taxon>eudicotyledons</taxon>
        <taxon>Gunneridae</taxon>
        <taxon>Pentapetalae</taxon>
        <taxon>asterids</taxon>
        <taxon>lamiids</taxon>
        <taxon>Solanales</taxon>
        <taxon>Solanaceae</taxon>
        <taxon>Solanoideae</taxon>
        <taxon>Solaneae</taxon>
        <taxon>Solanum</taxon>
    </lineage>
</organism>
<protein>
    <submittedName>
        <fullName evidence="1">Uncharacterized protein</fullName>
    </submittedName>
</protein>
<comment type="caution">
    <text evidence="1">The sequence shown here is derived from an EMBL/GenBank/DDBJ whole genome shotgun (WGS) entry which is preliminary data.</text>
</comment>
<proteinExistence type="predicted"/>
<sequence>MKRGKETKTLWGNVEKKGKAVRWLFNLRLNDKMMHRLFSLRLNDKKMMYKKNNRRRFHRDNPL</sequence>
<gene>
    <name evidence="1" type="ORF">H5410_057306</name>
</gene>
<reference evidence="1 2" key="1">
    <citation type="submission" date="2020-09" db="EMBL/GenBank/DDBJ databases">
        <title>De no assembly of potato wild relative species, Solanum commersonii.</title>
        <authorList>
            <person name="Cho K."/>
        </authorList>
    </citation>
    <scope>NUCLEOTIDE SEQUENCE [LARGE SCALE GENOMIC DNA]</scope>
    <source>
        <strain evidence="1">LZ3.2</strain>
        <tissue evidence="1">Leaf</tissue>
    </source>
</reference>
<evidence type="ECO:0000313" key="2">
    <source>
        <dbReference type="Proteomes" id="UP000824120"/>
    </source>
</evidence>
<name>A0A9J5WPS2_SOLCO</name>
<keyword evidence="2" id="KW-1185">Reference proteome</keyword>